<dbReference type="GO" id="GO:0003785">
    <property type="term" value="F:actin monomer binding"/>
    <property type="evidence" value="ECO:0007669"/>
    <property type="project" value="InterPro"/>
</dbReference>
<keyword evidence="4" id="KW-0206">Cytoskeleton</keyword>
<comment type="similarity">
    <text evidence="2">Belongs to the thymosin beta family.</text>
</comment>
<dbReference type="GO" id="GO:0005856">
    <property type="term" value="C:cytoskeleton"/>
    <property type="evidence" value="ECO:0007669"/>
    <property type="project" value="UniProtKB-SubCell"/>
</dbReference>
<evidence type="ECO:0000313" key="5">
    <source>
        <dbReference type="Ensembl" id="ENSCCNP00000020911.1"/>
    </source>
</evidence>
<dbReference type="AlphaFoldDB" id="A0A8C0X1P2"/>
<dbReference type="Pfam" id="PF01290">
    <property type="entry name" value="Thymosin"/>
    <property type="match status" value="1"/>
</dbReference>
<accession>A0A8C0X1P2</accession>
<dbReference type="GO" id="GO:0007015">
    <property type="term" value="P:actin filament organization"/>
    <property type="evidence" value="ECO:0007669"/>
    <property type="project" value="InterPro"/>
</dbReference>
<dbReference type="Ensembl" id="ENSCCNT00000026964.1">
    <property type="protein sequence ID" value="ENSCCNP00000020911.1"/>
    <property type="gene ID" value="ENSCCNG00000020806.1"/>
</dbReference>
<dbReference type="InterPro" id="IPR001152">
    <property type="entry name" value="Beta-thymosin"/>
</dbReference>
<reference evidence="5" key="1">
    <citation type="submission" date="2023-09" db="UniProtKB">
        <authorList>
            <consortium name="Ensembl"/>
        </authorList>
    </citation>
    <scope>IDENTIFICATION</scope>
</reference>
<evidence type="ECO:0000256" key="4">
    <source>
        <dbReference type="ARBA" id="ARBA00023212"/>
    </source>
</evidence>
<proteinExistence type="inferred from homology"/>
<keyword evidence="3" id="KW-0963">Cytoplasm</keyword>
<evidence type="ECO:0000256" key="3">
    <source>
        <dbReference type="ARBA" id="ARBA00022490"/>
    </source>
</evidence>
<dbReference type="InterPro" id="IPR038386">
    <property type="entry name" value="Beta-thymosin_sf"/>
</dbReference>
<dbReference type="Gene3D" id="1.20.5.520">
    <property type="entry name" value="Single helix bin"/>
    <property type="match status" value="1"/>
</dbReference>
<evidence type="ECO:0000256" key="1">
    <source>
        <dbReference type="ARBA" id="ARBA00004245"/>
    </source>
</evidence>
<protein>
    <recommendedName>
        <fullName evidence="6">Thymosin beta</fullName>
    </recommendedName>
</protein>
<name>A0A8C0X1P2_CASCN</name>
<evidence type="ECO:0000256" key="2">
    <source>
        <dbReference type="ARBA" id="ARBA00009511"/>
    </source>
</evidence>
<comment type="subcellular location">
    <subcellularLocation>
        <location evidence="1">Cytoplasm</location>
        <location evidence="1">Cytoskeleton</location>
    </subcellularLocation>
</comment>
<evidence type="ECO:0008006" key="6">
    <source>
        <dbReference type="Google" id="ProtNLM"/>
    </source>
</evidence>
<sequence length="52" mass="6130">ILLVKMSYKPDISEVEKFDRSTCKKIITEEKKKFFPQKETIHQEKVCSNVGK</sequence>
<organism evidence="5">
    <name type="scientific">Castor canadensis</name>
    <name type="common">American beaver</name>
    <dbReference type="NCBI Taxonomy" id="51338"/>
    <lineage>
        <taxon>Eukaryota</taxon>
        <taxon>Metazoa</taxon>
        <taxon>Chordata</taxon>
        <taxon>Craniata</taxon>
        <taxon>Vertebrata</taxon>
        <taxon>Euteleostomi</taxon>
        <taxon>Mammalia</taxon>
        <taxon>Eutheria</taxon>
        <taxon>Euarchontoglires</taxon>
        <taxon>Glires</taxon>
        <taxon>Rodentia</taxon>
        <taxon>Castorimorpha</taxon>
        <taxon>Castoridae</taxon>
        <taxon>Castor</taxon>
    </lineage>
</organism>